<name>A0A9X7TJS0_LACJH</name>
<feature type="transmembrane region" description="Helical" evidence="1">
    <location>
        <begin position="7"/>
        <end position="27"/>
    </location>
</feature>
<organism evidence="2 3">
    <name type="scientific">Lactobacillus johnsonii</name>
    <dbReference type="NCBI Taxonomy" id="33959"/>
    <lineage>
        <taxon>Bacteria</taxon>
        <taxon>Bacillati</taxon>
        <taxon>Bacillota</taxon>
        <taxon>Bacilli</taxon>
        <taxon>Lactobacillales</taxon>
        <taxon>Lactobacillaceae</taxon>
        <taxon>Lactobacillus</taxon>
    </lineage>
</organism>
<keyword evidence="2" id="KW-0614">Plasmid</keyword>
<accession>A0A9X7TJS0</accession>
<sequence>MKFKTFKFIYLLSYQTSVWIVLAVGYFHLNIFFSMFSAFLAIIGIICTAILYLKVSSLEKVDGITVNCKLGSNWYQKRDRSIGAYFLLLITISVVSISFKGMFGSLLSAIVALYVLFNADEFDNVSFLLCGLKVFNANLNDKKIMCIGKNKNIYRLNISSNSIVSAAKLTSGVYVIRGAES</sequence>
<feature type="transmembrane region" description="Helical" evidence="1">
    <location>
        <begin position="33"/>
        <end position="53"/>
    </location>
</feature>
<dbReference type="EMBL" id="CP040856">
    <property type="protein sequence ID" value="QIA88658.1"/>
    <property type="molecule type" value="Genomic_DNA"/>
</dbReference>
<evidence type="ECO:0000313" key="3">
    <source>
        <dbReference type="Proteomes" id="UP000464749"/>
    </source>
</evidence>
<geneLocation type="plasmid" evidence="2 3">
    <name>unnamed2</name>
</geneLocation>
<reference evidence="2 3" key="1">
    <citation type="submission" date="2019-06" db="EMBL/GenBank/DDBJ databases">
        <title>Whole genome sequencing of Lactobacillus johnsonii strain G2A.</title>
        <authorList>
            <person name="Conlan S."/>
            <person name="Thomas P.J."/>
            <person name="Mullikin J."/>
            <person name="Singer J."/>
            <person name="Weaver C."/>
            <person name="Segre J.A."/>
        </authorList>
    </citation>
    <scope>NUCLEOTIDE SEQUENCE [LARGE SCALE GENOMIC DNA]</scope>
    <source>
        <strain evidence="2 3">G2A</strain>
        <plasmid evidence="2 3">unnamed2</plasmid>
    </source>
</reference>
<keyword evidence="1" id="KW-0812">Transmembrane</keyword>
<keyword evidence="1" id="KW-0472">Membrane</keyword>
<protein>
    <submittedName>
        <fullName evidence="2">Uncharacterized protein</fullName>
    </submittedName>
</protein>
<evidence type="ECO:0000256" key="1">
    <source>
        <dbReference type="SAM" id="Phobius"/>
    </source>
</evidence>
<feature type="transmembrane region" description="Helical" evidence="1">
    <location>
        <begin position="84"/>
        <end position="117"/>
    </location>
</feature>
<gene>
    <name evidence="2" type="ORF">FEE39_10475</name>
</gene>
<dbReference type="RefSeq" id="WP_163589015.1">
    <property type="nucleotide sequence ID" value="NZ_CP040856.1"/>
</dbReference>
<dbReference type="Proteomes" id="UP000464749">
    <property type="component" value="Plasmid unnamed2"/>
</dbReference>
<proteinExistence type="predicted"/>
<evidence type="ECO:0000313" key="2">
    <source>
        <dbReference type="EMBL" id="QIA88658.1"/>
    </source>
</evidence>
<dbReference type="AlphaFoldDB" id="A0A9X7TJS0"/>
<keyword evidence="1" id="KW-1133">Transmembrane helix</keyword>